<dbReference type="EMBL" id="PVTT01000001">
    <property type="protein sequence ID" value="PRY94557.1"/>
    <property type="molecule type" value="Genomic_DNA"/>
</dbReference>
<dbReference type="CDD" id="cd00093">
    <property type="entry name" value="HTH_XRE"/>
    <property type="match status" value="1"/>
</dbReference>
<sequence length="122" mass="13835">MNAAKHPVDIHVGKRVRQRRWMLGVTQQQLAERVGIKFQQIQKYETGMNRISASRLWDIAGVLDVPVSFFFEGLDGPEAAAPDVEGDILADREALQLVRSYYAIPENQRRQLFELARVLSAA</sequence>
<evidence type="ECO:0000313" key="4">
    <source>
        <dbReference type="Proteomes" id="UP000238801"/>
    </source>
</evidence>
<dbReference type="SMART" id="SM00530">
    <property type="entry name" value="HTH_XRE"/>
    <property type="match status" value="1"/>
</dbReference>
<dbReference type="AlphaFoldDB" id="A0A2T0X6K4"/>
<organism evidence="3 4">
    <name type="scientific">Hasllibacter halocynthiae</name>
    <dbReference type="NCBI Taxonomy" id="595589"/>
    <lineage>
        <taxon>Bacteria</taxon>
        <taxon>Pseudomonadati</taxon>
        <taxon>Pseudomonadota</taxon>
        <taxon>Alphaproteobacteria</taxon>
        <taxon>Rhodobacterales</taxon>
        <taxon>Roseobacteraceae</taxon>
        <taxon>Hasllibacter</taxon>
    </lineage>
</organism>
<reference evidence="3 4" key="1">
    <citation type="submission" date="2018-03" db="EMBL/GenBank/DDBJ databases">
        <title>Genomic Encyclopedia of Archaeal and Bacterial Type Strains, Phase II (KMG-II): from individual species to whole genera.</title>
        <authorList>
            <person name="Goeker M."/>
        </authorList>
    </citation>
    <scope>NUCLEOTIDE SEQUENCE [LARGE SCALE GENOMIC DNA]</scope>
    <source>
        <strain evidence="3 4">DSM 29318</strain>
    </source>
</reference>
<protein>
    <submittedName>
        <fullName evidence="3">Transcriptional regulator with XRE-family HTH domain</fullName>
    </submittedName>
</protein>
<evidence type="ECO:0000313" key="3">
    <source>
        <dbReference type="EMBL" id="PRY94557.1"/>
    </source>
</evidence>
<proteinExistence type="predicted"/>
<dbReference type="InterPro" id="IPR001387">
    <property type="entry name" value="Cro/C1-type_HTH"/>
</dbReference>
<dbReference type="SUPFAM" id="SSF47413">
    <property type="entry name" value="lambda repressor-like DNA-binding domains"/>
    <property type="match status" value="1"/>
</dbReference>
<name>A0A2T0X6K4_9RHOB</name>
<dbReference type="Gene3D" id="1.10.260.40">
    <property type="entry name" value="lambda repressor-like DNA-binding domains"/>
    <property type="match status" value="1"/>
</dbReference>
<evidence type="ECO:0000256" key="1">
    <source>
        <dbReference type="ARBA" id="ARBA00023125"/>
    </source>
</evidence>
<dbReference type="PANTHER" id="PTHR46797:SF1">
    <property type="entry name" value="METHYLPHOSPHONATE SYNTHASE"/>
    <property type="match status" value="1"/>
</dbReference>
<evidence type="ECO:0000259" key="2">
    <source>
        <dbReference type="PROSITE" id="PS50943"/>
    </source>
</evidence>
<gene>
    <name evidence="3" type="ORF">BCF33_0149</name>
</gene>
<dbReference type="GO" id="GO:0003700">
    <property type="term" value="F:DNA-binding transcription factor activity"/>
    <property type="evidence" value="ECO:0007669"/>
    <property type="project" value="TreeGrafter"/>
</dbReference>
<dbReference type="Pfam" id="PF01381">
    <property type="entry name" value="HTH_3"/>
    <property type="match status" value="1"/>
</dbReference>
<dbReference type="GO" id="GO:0005829">
    <property type="term" value="C:cytosol"/>
    <property type="evidence" value="ECO:0007669"/>
    <property type="project" value="TreeGrafter"/>
</dbReference>
<dbReference type="InterPro" id="IPR010982">
    <property type="entry name" value="Lambda_DNA-bd_dom_sf"/>
</dbReference>
<keyword evidence="1" id="KW-0238">DNA-binding</keyword>
<dbReference type="PANTHER" id="PTHR46797">
    <property type="entry name" value="HTH-TYPE TRANSCRIPTIONAL REGULATOR"/>
    <property type="match status" value="1"/>
</dbReference>
<dbReference type="InterPro" id="IPR050807">
    <property type="entry name" value="TransReg_Diox_bact_type"/>
</dbReference>
<dbReference type="RefSeq" id="WP_106159048.1">
    <property type="nucleotide sequence ID" value="NZ_PVTT01000001.1"/>
</dbReference>
<keyword evidence="4" id="KW-1185">Reference proteome</keyword>
<dbReference type="PROSITE" id="PS50943">
    <property type="entry name" value="HTH_CROC1"/>
    <property type="match status" value="1"/>
</dbReference>
<dbReference type="GO" id="GO:0003677">
    <property type="term" value="F:DNA binding"/>
    <property type="evidence" value="ECO:0007669"/>
    <property type="project" value="UniProtKB-KW"/>
</dbReference>
<dbReference type="OrthoDB" id="9797172at2"/>
<dbReference type="Proteomes" id="UP000238801">
    <property type="component" value="Unassembled WGS sequence"/>
</dbReference>
<feature type="domain" description="HTH cro/C1-type" evidence="2">
    <location>
        <begin position="16"/>
        <end position="70"/>
    </location>
</feature>
<accession>A0A2T0X6K4</accession>
<comment type="caution">
    <text evidence="3">The sequence shown here is derived from an EMBL/GenBank/DDBJ whole genome shotgun (WGS) entry which is preliminary data.</text>
</comment>